<keyword evidence="2" id="KW-1185">Reference proteome</keyword>
<dbReference type="EMBL" id="JABXBU010000003">
    <property type="protein sequence ID" value="KAF8792837.1"/>
    <property type="molecule type" value="Genomic_DNA"/>
</dbReference>
<reference evidence="1" key="1">
    <citation type="journal article" date="2020" name="bioRxiv">
        <title>Chromosome-level reference genome of the European wasp spider Argiope bruennichi: a resource for studies on range expansion and evolutionary adaptation.</title>
        <authorList>
            <person name="Sheffer M.M."/>
            <person name="Hoppe A."/>
            <person name="Krehenwinkel H."/>
            <person name="Uhl G."/>
            <person name="Kuss A.W."/>
            <person name="Jensen L."/>
            <person name="Jensen C."/>
            <person name="Gillespie R.G."/>
            <person name="Hoff K.J."/>
            <person name="Prost S."/>
        </authorList>
    </citation>
    <scope>NUCLEOTIDE SEQUENCE</scope>
</reference>
<dbReference type="AlphaFoldDB" id="A0A8T0FNU1"/>
<gene>
    <name evidence="1" type="ORF">HNY73_004387</name>
</gene>
<sequence length="135" mass="14648">MTKKTTQTSTIIKQKKGLKLVPGVIKSSNRRSRPNDTELTHSQRRYHPLASTLQIKVCRIAGGGPKVIELDSGKAIDFRDGGTDVASQIKVVDPSPSSAAVAVTPLSPALVSMQGFILLRTADRDVLLLRLMCWP</sequence>
<proteinExistence type="predicted"/>
<name>A0A8T0FNU1_ARGBR</name>
<accession>A0A8T0FNU1</accession>
<organism evidence="1 2">
    <name type="scientific">Argiope bruennichi</name>
    <name type="common">Wasp spider</name>
    <name type="synonym">Aranea bruennichi</name>
    <dbReference type="NCBI Taxonomy" id="94029"/>
    <lineage>
        <taxon>Eukaryota</taxon>
        <taxon>Metazoa</taxon>
        <taxon>Ecdysozoa</taxon>
        <taxon>Arthropoda</taxon>
        <taxon>Chelicerata</taxon>
        <taxon>Arachnida</taxon>
        <taxon>Araneae</taxon>
        <taxon>Araneomorphae</taxon>
        <taxon>Entelegynae</taxon>
        <taxon>Araneoidea</taxon>
        <taxon>Araneidae</taxon>
        <taxon>Argiope</taxon>
    </lineage>
</organism>
<protein>
    <submittedName>
        <fullName evidence="1">Uncharacterized protein</fullName>
    </submittedName>
</protein>
<dbReference type="Proteomes" id="UP000807504">
    <property type="component" value="Unassembled WGS sequence"/>
</dbReference>
<comment type="caution">
    <text evidence="1">The sequence shown here is derived from an EMBL/GenBank/DDBJ whole genome shotgun (WGS) entry which is preliminary data.</text>
</comment>
<evidence type="ECO:0000313" key="2">
    <source>
        <dbReference type="Proteomes" id="UP000807504"/>
    </source>
</evidence>
<reference evidence="1" key="2">
    <citation type="submission" date="2020-06" db="EMBL/GenBank/DDBJ databases">
        <authorList>
            <person name="Sheffer M."/>
        </authorList>
    </citation>
    <scope>NUCLEOTIDE SEQUENCE</scope>
</reference>
<evidence type="ECO:0000313" key="1">
    <source>
        <dbReference type="EMBL" id="KAF8792837.1"/>
    </source>
</evidence>